<proteinExistence type="predicted"/>
<feature type="compositionally biased region" description="Low complexity" evidence="1">
    <location>
        <begin position="230"/>
        <end position="244"/>
    </location>
</feature>
<reference evidence="4" key="2">
    <citation type="submission" date="2008-08" db="EMBL/GenBank/DDBJ databases">
        <authorList>
            <consortium name="Diatom Consortium"/>
            <person name="Grigoriev I."/>
            <person name="Grimwood J."/>
            <person name="Kuo A."/>
            <person name="Otillar R.P."/>
            <person name="Salamov A."/>
            <person name="Detter J.C."/>
            <person name="Lindquist E."/>
            <person name="Shapiro H."/>
            <person name="Lucas S."/>
            <person name="Glavina del Rio T."/>
            <person name="Pitluck S."/>
            <person name="Rokhsar D."/>
            <person name="Bowler C."/>
        </authorList>
    </citation>
    <scope>GENOME REANNOTATION</scope>
    <source>
        <strain evidence="4">CCAP 1055/1</strain>
    </source>
</reference>
<dbReference type="PANTHER" id="PTHR43830">
    <property type="entry name" value="PROTEIN PSP1"/>
    <property type="match status" value="1"/>
</dbReference>
<feature type="region of interest" description="Disordered" evidence="1">
    <location>
        <begin position="67"/>
        <end position="139"/>
    </location>
</feature>
<feature type="domain" description="PSP1 C-terminal" evidence="2">
    <location>
        <begin position="703"/>
        <end position="788"/>
    </location>
</feature>
<dbReference type="GO" id="GO:0005737">
    <property type="term" value="C:cytoplasm"/>
    <property type="evidence" value="ECO:0007669"/>
    <property type="project" value="TreeGrafter"/>
</dbReference>
<evidence type="ECO:0000313" key="3">
    <source>
        <dbReference type="EMBL" id="ACI65571.1"/>
    </source>
</evidence>
<dbReference type="InterPro" id="IPR007557">
    <property type="entry name" value="PSP1_C"/>
</dbReference>
<feature type="region of interest" description="Disordered" evidence="1">
    <location>
        <begin position="324"/>
        <end position="356"/>
    </location>
</feature>
<dbReference type="PROSITE" id="PS51411">
    <property type="entry name" value="PSP1_C"/>
    <property type="match status" value="1"/>
</dbReference>
<dbReference type="Pfam" id="PF04468">
    <property type="entry name" value="PSP1"/>
    <property type="match status" value="1"/>
</dbReference>
<dbReference type="PaxDb" id="2850-Phatr43996"/>
<evidence type="ECO:0000313" key="4">
    <source>
        <dbReference type="Proteomes" id="UP000000759"/>
    </source>
</evidence>
<dbReference type="STRING" id="556484.B5Y510"/>
<dbReference type="OrthoDB" id="243127at2759"/>
<protein>
    <recommendedName>
        <fullName evidence="2">PSP1 C-terminal domain-containing protein</fullName>
    </recommendedName>
</protein>
<accession>B5Y510</accession>
<dbReference type="NCBIfam" id="NF041131">
    <property type="entry name" value="RicT_YaaT_fam"/>
    <property type="match status" value="1"/>
</dbReference>
<feature type="region of interest" description="Disordered" evidence="1">
    <location>
        <begin position="281"/>
        <end position="304"/>
    </location>
</feature>
<feature type="region of interest" description="Disordered" evidence="1">
    <location>
        <begin position="193"/>
        <end position="250"/>
    </location>
</feature>
<dbReference type="InterPro" id="IPR047767">
    <property type="entry name" value="PSP1-like"/>
</dbReference>
<dbReference type="EMBL" id="CP001142">
    <property type="protein sequence ID" value="ACI65571.1"/>
    <property type="molecule type" value="Genomic_DNA"/>
</dbReference>
<dbReference type="HOGENOM" id="CLU_344040_0_0_1"/>
<gene>
    <name evidence="3" type="ORF">PHATR_43996</name>
</gene>
<dbReference type="eggNOG" id="KOG4679">
    <property type="taxonomic scope" value="Eukaryota"/>
</dbReference>
<dbReference type="Proteomes" id="UP000000759">
    <property type="component" value="Chromosome 3"/>
</dbReference>
<feature type="compositionally biased region" description="Low complexity" evidence="1">
    <location>
        <begin position="115"/>
        <end position="130"/>
    </location>
</feature>
<evidence type="ECO:0000256" key="1">
    <source>
        <dbReference type="SAM" id="MobiDB-lite"/>
    </source>
</evidence>
<sequence length="838" mass="91203">MATSMPGSGSGKWSSNSTSTEEDANTNGLEVGMMGMNLMSGLGADYAPDLKATNFSRSPLDVREGILLHPQEGTQSSVRTSLGSERISESKRYARSAGLGDTPSSPVTKPEHKTNNSTTSPSLTLTPNSSVDGNSDWNSLGNKASPFNTVEAPAMPFLHTHNRRDGQMIASFDRTENEDDGLLGLEALRERAYSSPGHLAQSPPIMRGNVANQSTSTQSRNPSRDRPPLSHSTYGEGSSSYGGDRSVGERSIGSIGQVAGDRSVGDRSVGSIGLYSGELSADNGSVGSQGQSNQTSRNQNTFGFDAHDTLGFGAIGRTELRQSAIEYDPSRRRASSSDTFGHLSGRHSGPYTQPVSQKFASFPTLGAHIRHQRMPQSQHSTSFGDLQKPRHIRSVSQPVVGNLNGSQLPPGLQVDPRYYQQANQYGEDIYKSGVASRSSSTNYPVQSSSYEGVRYPPQKHRGSMPNLPAASLYGPTVGGYPPLQRRESVDFLLHPNTPQQKDAEEMRGFGPSVISPRQNQMQYATHNRIGSDSGMFGSPVSTGGVPVRGHISARHLIQNNEDSELALVADHFGDSSADYLRGSSNPLRVATHSHSMSLDQMPQQYLEGSQHVSAMNINMAMPKVVYNVKFKRSQRNFVLGPRISRDLKIGTYVKVEADRGEDLGIVVGMVPAERYSFSSRSSFSSGVGPAPSSIGSSNIADLKCIIRLATHDEVSLLTIKRDEEEELLKICRGKVRQRGLPMHVVDAEYQFDRHKLTFFFEAEGRVDFRELVRDLFSMYKTRIWMQQLDKTTSTSSPAMMVPTSQNFQMDFGTPIIAPVSEFADSVMFHGASGTDLSY</sequence>
<dbReference type="GeneID" id="7204203"/>
<dbReference type="InParanoid" id="B5Y510"/>
<feature type="compositionally biased region" description="Polar residues" evidence="1">
    <location>
        <begin position="72"/>
        <end position="83"/>
    </location>
</feature>
<feature type="compositionally biased region" description="Polar residues" evidence="1">
    <location>
        <begin position="210"/>
        <end position="221"/>
    </location>
</feature>
<dbReference type="AlphaFoldDB" id="B5Y510"/>
<organism evidence="3 4">
    <name type="scientific">Phaeodactylum tricornutum (strain CCAP 1055/1)</name>
    <dbReference type="NCBI Taxonomy" id="556484"/>
    <lineage>
        <taxon>Eukaryota</taxon>
        <taxon>Sar</taxon>
        <taxon>Stramenopiles</taxon>
        <taxon>Ochrophyta</taxon>
        <taxon>Bacillariophyta</taxon>
        <taxon>Bacillariophyceae</taxon>
        <taxon>Bacillariophycidae</taxon>
        <taxon>Naviculales</taxon>
        <taxon>Phaeodactylaceae</taxon>
        <taxon>Phaeodactylum</taxon>
    </lineage>
</organism>
<keyword evidence="4" id="KW-1185">Reference proteome</keyword>
<dbReference type="RefSeq" id="XP_002186101.1">
    <property type="nucleotide sequence ID" value="XM_002186065.1"/>
</dbReference>
<dbReference type="PANTHER" id="PTHR43830:SF3">
    <property type="entry name" value="PROTEIN PSP1"/>
    <property type="match status" value="1"/>
</dbReference>
<reference evidence="3 4" key="1">
    <citation type="journal article" date="2008" name="Nature">
        <title>The Phaeodactylum genome reveals the evolutionary history of diatom genomes.</title>
        <authorList>
            <person name="Bowler C."/>
            <person name="Allen A.E."/>
            <person name="Badger J.H."/>
            <person name="Grimwood J."/>
            <person name="Jabbari K."/>
            <person name="Kuo A."/>
            <person name="Maheswari U."/>
            <person name="Martens C."/>
            <person name="Maumus F."/>
            <person name="Otillar R.P."/>
            <person name="Rayko E."/>
            <person name="Salamov A."/>
            <person name="Vandepoele K."/>
            <person name="Beszteri B."/>
            <person name="Gruber A."/>
            <person name="Heijde M."/>
            <person name="Katinka M."/>
            <person name="Mock T."/>
            <person name="Valentin K."/>
            <person name="Verret F."/>
            <person name="Berges J.A."/>
            <person name="Brownlee C."/>
            <person name="Cadoret J.P."/>
            <person name="Chiovitti A."/>
            <person name="Choi C.J."/>
            <person name="Coesel S."/>
            <person name="De Martino A."/>
            <person name="Detter J.C."/>
            <person name="Durkin C."/>
            <person name="Falciatore A."/>
            <person name="Fournet J."/>
            <person name="Haruta M."/>
            <person name="Huysman M.J."/>
            <person name="Jenkins B.D."/>
            <person name="Jiroutova K."/>
            <person name="Jorgensen R.E."/>
            <person name="Joubert Y."/>
            <person name="Kaplan A."/>
            <person name="Kroger N."/>
            <person name="Kroth P.G."/>
            <person name="La Roche J."/>
            <person name="Lindquist E."/>
            <person name="Lommer M."/>
            <person name="Martin-Jezequel V."/>
            <person name="Lopez P.J."/>
            <person name="Lucas S."/>
            <person name="Mangogna M."/>
            <person name="McGinnis K."/>
            <person name="Medlin L.K."/>
            <person name="Montsant A."/>
            <person name="Oudot-Le Secq M.P."/>
            <person name="Napoli C."/>
            <person name="Obornik M."/>
            <person name="Parker M.S."/>
            <person name="Petit J.L."/>
            <person name="Porcel B.M."/>
            <person name="Poulsen N."/>
            <person name="Robison M."/>
            <person name="Rychlewski L."/>
            <person name="Rynearson T.A."/>
            <person name="Schmutz J."/>
            <person name="Shapiro H."/>
            <person name="Siaut M."/>
            <person name="Stanley M."/>
            <person name="Sussman M.R."/>
            <person name="Taylor A.R."/>
            <person name="Vardi A."/>
            <person name="von Dassow P."/>
            <person name="Vyverman W."/>
            <person name="Willis A."/>
            <person name="Wyrwicz L.S."/>
            <person name="Rokhsar D.S."/>
            <person name="Weissenbach J."/>
            <person name="Armbrust E.V."/>
            <person name="Green B.R."/>
            <person name="Van de Peer Y."/>
            <person name="Grigoriev I.V."/>
        </authorList>
    </citation>
    <scope>NUCLEOTIDE SEQUENCE [LARGE SCALE GENOMIC DNA]</scope>
    <source>
        <strain evidence="3 4">CCAP 1055/1</strain>
    </source>
</reference>
<evidence type="ECO:0000259" key="2">
    <source>
        <dbReference type="PROSITE" id="PS51411"/>
    </source>
</evidence>
<feature type="compositionally biased region" description="Polar residues" evidence="1">
    <location>
        <begin position="282"/>
        <end position="302"/>
    </location>
</feature>
<dbReference type="KEGG" id="pti:PHATR_43996"/>
<name>B5Y510_PHATC</name>
<feature type="region of interest" description="Disordered" evidence="1">
    <location>
        <begin position="1"/>
        <end position="25"/>
    </location>
</feature>